<keyword evidence="4" id="KW-0456">Lyase</keyword>
<dbReference type="KEGG" id="asan:AWM72_03785"/>
<evidence type="ECO:0000259" key="6">
    <source>
        <dbReference type="Pfam" id="PF00155"/>
    </source>
</evidence>
<dbReference type="AlphaFoldDB" id="A0A120I963"/>
<dbReference type="InterPro" id="IPR015424">
    <property type="entry name" value="PyrdxlP-dep_Trfase"/>
</dbReference>
<evidence type="ECO:0000256" key="4">
    <source>
        <dbReference type="ARBA" id="ARBA00023239"/>
    </source>
</evidence>
<organism evidence="7 9">
    <name type="scientific">Aerococcus sanguinicola</name>
    <dbReference type="NCBI Taxonomy" id="119206"/>
    <lineage>
        <taxon>Bacteria</taxon>
        <taxon>Bacillati</taxon>
        <taxon>Bacillota</taxon>
        <taxon>Bacilli</taxon>
        <taxon>Lactobacillales</taxon>
        <taxon>Aerococcaceae</taxon>
        <taxon>Aerococcus</taxon>
    </lineage>
</organism>
<gene>
    <name evidence="7" type="ORF">AWM72_03785</name>
    <name evidence="8" type="ORF">CYJ28_07950</name>
</gene>
<dbReference type="InterPro" id="IPR015421">
    <property type="entry name" value="PyrdxlP-dep_Trfase_major"/>
</dbReference>
<proteinExistence type="inferred from homology"/>
<evidence type="ECO:0000256" key="2">
    <source>
        <dbReference type="ARBA" id="ARBA00012224"/>
    </source>
</evidence>
<dbReference type="SUPFAM" id="SSF53383">
    <property type="entry name" value="PLP-dependent transferases"/>
    <property type="match status" value="1"/>
</dbReference>
<dbReference type="Gene3D" id="3.40.640.10">
    <property type="entry name" value="Type I PLP-dependent aspartate aminotransferase-like (Major domain)"/>
    <property type="match status" value="1"/>
</dbReference>
<evidence type="ECO:0000256" key="3">
    <source>
        <dbReference type="ARBA" id="ARBA00022898"/>
    </source>
</evidence>
<dbReference type="GO" id="GO:0008483">
    <property type="term" value="F:transaminase activity"/>
    <property type="evidence" value="ECO:0007669"/>
    <property type="project" value="UniProtKB-KW"/>
</dbReference>
<dbReference type="InterPro" id="IPR051798">
    <property type="entry name" value="Class-II_PLP-Dep_Aminotrans"/>
</dbReference>
<dbReference type="EMBL" id="PKGY01000004">
    <property type="protein sequence ID" value="PKZ21109.1"/>
    <property type="molecule type" value="Genomic_DNA"/>
</dbReference>
<dbReference type="CDD" id="cd00609">
    <property type="entry name" value="AAT_like"/>
    <property type="match status" value="1"/>
</dbReference>
<dbReference type="Proteomes" id="UP000234239">
    <property type="component" value="Unassembled WGS sequence"/>
</dbReference>
<keyword evidence="9" id="KW-1185">Reference proteome</keyword>
<sequence length="397" mass="45618">MDKETFIKNYAVERQNTQSLKWDLLEERFGDAKLLPLWVADAEFKTPDSVRQALHDKIDHGVFGYTFVSDDYYEAFFSWMADHFDLHLEKDWIRFTTGVVQALYYFVYAYTEPGDSIIIQTPVYYPFHNAARDTGRRLITCDLKSVDNHFEINYAAFEQAIIDGQAKLYIHCSPHNPAGRVWTEEEMDKLFAICEKHGVLIVSDEIHQDFNFSGRPQIPALNVAGGKYRDRIVAVNAASKTFNMATLLQSQVMIPDDQLRAQYDQVVDRLNLTENSMMGLIATEAAYRDGADWLEGFKATIYSNYTYLKDHLAQELPEAKVTDLEGTYLMFVELPFVQDQIDMESFIQDRCGLAVDYGNWFGASFGDYIRLNLATIPDNIEKAADALIKESRRLLDQ</sequence>
<dbReference type="NCBIfam" id="TIGR04350">
    <property type="entry name" value="C_S_lyase_PatB"/>
    <property type="match status" value="1"/>
</dbReference>
<dbReference type="EC" id="4.4.1.13" evidence="2"/>
<evidence type="ECO:0000256" key="5">
    <source>
        <dbReference type="ARBA" id="ARBA00037974"/>
    </source>
</evidence>
<reference evidence="7 9" key="1">
    <citation type="journal article" date="2016" name="Genome Announc.">
        <title>Complete Genome Sequences of Aerococcus christensenii CCUG 28831T, Aerococcus sanguinicola CCUG 43001T, Aerococcus urinae CCUG 36881T, Aerococcus urinaeequi CCUG 28094T, Aerococcus urinaehominis CCUG 42038 BT, and Aerococcus viridans CCUG 4311T.</title>
        <authorList>
            <person name="Carkaci D."/>
            <person name="Dargis R."/>
            <person name="Nielsen X.C."/>
            <person name="Skovgaard O."/>
            <person name="Fuursted K."/>
            <person name="Christensen J.J."/>
        </authorList>
    </citation>
    <scope>NUCLEOTIDE SEQUENCE [LARGE SCALE GENOMIC DNA]</scope>
    <source>
        <strain evidence="7 9">CCUG43001</strain>
    </source>
</reference>
<keyword evidence="7" id="KW-0032">Aminotransferase</keyword>
<dbReference type="RefSeq" id="WP_067973417.1">
    <property type="nucleotide sequence ID" value="NZ_CAJHKM010000005.1"/>
</dbReference>
<keyword evidence="3" id="KW-0663">Pyridoxal phosphate</keyword>
<dbReference type="GeneID" id="92903191"/>
<dbReference type="PANTHER" id="PTHR43525">
    <property type="entry name" value="PROTEIN MALY"/>
    <property type="match status" value="1"/>
</dbReference>
<dbReference type="PANTHER" id="PTHR43525:SF1">
    <property type="entry name" value="PROTEIN MALY"/>
    <property type="match status" value="1"/>
</dbReference>
<comment type="cofactor">
    <cofactor evidence="1">
        <name>pyridoxal 5'-phosphate</name>
        <dbReference type="ChEBI" id="CHEBI:597326"/>
    </cofactor>
</comment>
<dbReference type="InterPro" id="IPR015422">
    <property type="entry name" value="PyrdxlP-dep_Trfase_small"/>
</dbReference>
<dbReference type="GO" id="GO:0030170">
    <property type="term" value="F:pyridoxal phosphate binding"/>
    <property type="evidence" value="ECO:0007669"/>
    <property type="project" value="InterPro"/>
</dbReference>
<comment type="similarity">
    <text evidence="5">Belongs to the class-II pyridoxal-phosphate-dependent aminotransferase family. MalY/PatB cystathionine beta-lyase subfamily.</text>
</comment>
<evidence type="ECO:0000313" key="7">
    <source>
        <dbReference type="EMBL" id="AMB93941.1"/>
    </source>
</evidence>
<feature type="domain" description="Aminotransferase class I/classII large" evidence="6">
    <location>
        <begin position="44"/>
        <end position="387"/>
    </location>
</feature>
<dbReference type="Pfam" id="PF00155">
    <property type="entry name" value="Aminotran_1_2"/>
    <property type="match status" value="1"/>
</dbReference>
<dbReference type="GO" id="GO:0047804">
    <property type="term" value="F:cysteine-S-conjugate beta-lyase activity"/>
    <property type="evidence" value="ECO:0007669"/>
    <property type="project" value="UniProtKB-EC"/>
</dbReference>
<protein>
    <recommendedName>
        <fullName evidence="2">cysteine-S-conjugate beta-lyase</fullName>
        <ecNumber evidence="2">4.4.1.13</ecNumber>
    </recommendedName>
</protein>
<dbReference type="OrthoDB" id="9802872at2"/>
<dbReference type="InterPro" id="IPR027619">
    <property type="entry name" value="C-S_lyase_PatB-like"/>
</dbReference>
<reference evidence="8 10" key="3">
    <citation type="submission" date="2017-12" db="EMBL/GenBank/DDBJ databases">
        <title>Phylogenetic diversity of female urinary microbiome.</title>
        <authorList>
            <person name="Thomas-White K."/>
            <person name="Wolfe A.J."/>
        </authorList>
    </citation>
    <scope>NUCLEOTIDE SEQUENCE [LARGE SCALE GENOMIC DNA]</scope>
    <source>
        <strain evidence="8 10">UMB0139</strain>
    </source>
</reference>
<evidence type="ECO:0000256" key="1">
    <source>
        <dbReference type="ARBA" id="ARBA00001933"/>
    </source>
</evidence>
<name>A0A120I963_9LACT</name>
<evidence type="ECO:0000313" key="8">
    <source>
        <dbReference type="EMBL" id="PKZ21109.1"/>
    </source>
</evidence>
<dbReference type="EMBL" id="CP014160">
    <property type="protein sequence ID" value="AMB93941.1"/>
    <property type="molecule type" value="Genomic_DNA"/>
</dbReference>
<dbReference type="Gene3D" id="3.90.1150.10">
    <property type="entry name" value="Aspartate Aminotransferase, domain 1"/>
    <property type="match status" value="1"/>
</dbReference>
<keyword evidence="7" id="KW-0808">Transferase</keyword>
<evidence type="ECO:0000313" key="9">
    <source>
        <dbReference type="Proteomes" id="UP000069912"/>
    </source>
</evidence>
<evidence type="ECO:0000313" key="10">
    <source>
        <dbReference type="Proteomes" id="UP000234239"/>
    </source>
</evidence>
<reference evidence="9" key="2">
    <citation type="submission" date="2016-01" db="EMBL/GenBank/DDBJ databases">
        <title>Six Aerococcus type strain genome sequencing and assembly using PacBio and Illumina Hiseq.</title>
        <authorList>
            <person name="Carkaci D."/>
            <person name="Dargis R."/>
            <person name="Nielsen X.C."/>
            <person name="Skovgaard O."/>
            <person name="Fuursted K."/>
            <person name="Christensen J.J."/>
        </authorList>
    </citation>
    <scope>NUCLEOTIDE SEQUENCE [LARGE SCALE GENOMIC DNA]</scope>
    <source>
        <strain evidence="9">CCUG43001</strain>
    </source>
</reference>
<accession>A0A120I963</accession>
<dbReference type="Proteomes" id="UP000069912">
    <property type="component" value="Chromosome"/>
</dbReference>
<dbReference type="InterPro" id="IPR004839">
    <property type="entry name" value="Aminotransferase_I/II_large"/>
</dbReference>